<feature type="compositionally biased region" description="Basic and acidic residues" evidence="1">
    <location>
        <begin position="1"/>
        <end position="14"/>
    </location>
</feature>
<gene>
    <name evidence="2" type="ORF">E4T88_06805</name>
</gene>
<proteinExistence type="predicted"/>
<dbReference type="EMBL" id="SPPK01000002">
    <property type="protein sequence ID" value="TFU89717.1"/>
    <property type="molecule type" value="Genomic_DNA"/>
</dbReference>
<comment type="caution">
    <text evidence="2">The sequence shown here is derived from an EMBL/GenBank/DDBJ whole genome shotgun (WGS) entry which is preliminary data.</text>
</comment>
<dbReference type="Proteomes" id="UP000298285">
    <property type="component" value="Unassembled WGS sequence"/>
</dbReference>
<accession>A0A4Y9IME1</accession>
<evidence type="ECO:0000313" key="2">
    <source>
        <dbReference type="EMBL" id="TFU89717.1"/>
    </source>
</evidence>
<feature type="region of interest" description="Disordered" evidence="1">
    <location>
        <begin position="1"/>
        <end position="60"/>
    </location>
</feature>
<reference evidence="2 3" key="1">
    <citation type="submission" date="2019-03" db="EMBL/GenBank/DDBJ databases">
        <title>Diversity of the mouse oral microbiome.</title>
        <authorList>
            <person name="Joseph S."/>
            <person name="Aduse-Opoku J."/>
            <person name="Curtis M."/>
            <person name="Wade W."/>
            <person name="Hashim A."/>
        </authorList>
    </citation>
    <scope>NUCLEOTIDE SEQUENCE [LARGE SCALE GENOMIC DNA]</scope>
    <source>
        <strain evidence="2 3">P11</strain>
    </source>
</reference>
<evidence type="ECO:0000313" key="3">
    <source>
        <dbReference type="Proteomes" id="UP000298285"/>
    </source>
</evidence>
<feature type="compositionally biased region" description="Basic and acidic residues" evidence="1">
    <location>
        <begin position="23"/>
        <end position="60"/>
    </location>
</feature>
<protein>
    <submittedName>
        <fullName evidence="2">Uncharacterized protein</fullName>
    </submittedName>
</protein>
<dbReference type="RefSeq" id="WP_135104717.1">
    <property type="nucleotide sequence ID" value="NZ_JADGKW010000002.1"/>
</dbReference>
<organism evidence="2 3">
    <name type="scientific">Dysgonomonas mossii</name>
    <dbReference type="NCBI Taxonomy" id="163665"/>
    <lineage>
        <taxon>Bacteria</taxon>
        <taxon>Pseudomonadati</taxon>
        <taxon>Bacteroidota</taxon>
        <taxon>Bacteroidia</taxon>
        <taxon>Bacteroidales</taxon>
        <taxon>Dysgonomonadaceae</taxon>
        <taxon>Dysgonomonas</taxon>
    </lineage>
</organism>
<dbReference type="AlphaFoldDB" id="A0A4Y9IME1"/>
<name>A0A4Y9IME1_9BACT</name>
<evidence type="ECO:0000256" key="1">
    <source>
        <dbReference type="SAM" id="MobiDB-lite"/>
    </source>
</evidence>
<dbReference type="OrthoDB" id="997668at2"/>
<sequence>MLNDDDKLKNKSMLDSRLGAPMKKVEGLSSDMKKAESEHLHAFRGDITIKDSKEDDQKRK</sequence>